<gene>
    <name evidence="2" type="ORF">ACFSOX_18805</name>
</gene>
<feature type="signal peptide" evidence="1">
    <location>
        <begin position="1"/>
        <end position="17"/>
    </location>
</feature>
<sequence length="114" mass="12103">MLVLLAGVALPGGSAAAQTAAGCAPYCDFRHYYGTYDYTYVQRGVYCAPICDAFGNCVPAKTCVRAPNAIPTTATVTYIDPTIATPGVVGPRRTVRATAARSATVRVRPYRPQR</sequence>
<evidence type="ECO:0008006" key="4">
    <source>
        <dbReference type="Google" id="ProtNLM"/>
    </source>
</evidence>
<keyword evidence="3" id="KW-1185">Reference proteome</keyword>
<protein>
    <recommendedName>
        <fullName evidence="4">Porin</fullName>
    </recommendedName>
</protein>
<evidence type="ECO:0000256" key="1">
    <source>
        <dbReference type="SAM" id="SignalP"/>
    </source>
</evidence>
<dbReference type="RefSeq" id="WP_378479356.1">
    <property type="nucleotide sequence ID" value="NZ_JBHUIW010000025.1"/>
</dbReference>
<evidence type="ECO:0000313" key="2">
    <source>
        <dbReference type="EMBL" id="MFD2184209.1"/>
    </source>
</evidence>
<comment type="caution">
    <text evidence="2">The sequence shown here is derived from an EMBL/GenBank/DDBJ whole genome shotgun (WGS) entry which is preliminary data.</text>
</comment>
<proteinExistence type="predicted"/>
<reference evidence="3" key="1">
    <citation type="journal article" date="2019" name="Int. J. Syst. Evol. Microbiol.">
        <title>The Global Catalogue of Microorganisms (GCM) 10K type strain sequencing project: providing services to taxonomists for standard genome sequencing and annotation.</title>
        <authorList>
            <consortium name="The Broad Institute Genomics Platform"/>
            <consortium name="The Broad Institute Genome Sequencing Center for Infectious Disease"/>
            <person name="Wu L."/>
            <person name="Ma J."/>
        </authorList>
    </citation>
    <scope>NUCLEOTIDE SEQUENCE [LARGE SCALE GENOMIC DNA]</scope>
    <source>
        <strain evidence="3">CGMCC 1.6774</strain>
    </source>
</reference>
<dbReference type="EMBL" id="JBHUIW010000025">
    <property type="protein sequence ID" value="MFD2184209.1"/>
    <property type="molecule type" value="Genomic_DNA"/>
</dbReference>
<evidence type="ECO:0000313" key="3">
    <source>
        <dbReference type="Proteomes" id="UP001597314"/>
    </source>
</evidence>
<dbReference type="Proteomes" id="UP001597314">
    <property type="component" value="Unassembled WGS sequence"/>
</dbReference>
<name>A0ABW5AMM7_9BRAD</name>
<feature type="chain" id="PRO_5046165677" description="Porin" evidence="1">
    <location>
        <begin position="18"/>
        <end position="114"/>
    </location>
</feature>
<keyword evidence="1" id="KW-0732">Signal</keyword>
<organism evidence="2 3">
    <name type="scientific">Rhodoplanes azumiensis</name>
    <dbReference type="NCBI Taxonomy" id="1897628"/>
    <lineage>
        <taxon>Bacteria</taxon>
        <taxon>Pseudomonadati</taxon>
        <taxon>Pseudomonadota</taxon>
        <taxon>Alphaproteobacteria</taxon>
        <taxon>Hyphomicrobiales</taxon>
        <taxon>Nitrobacteraceae</taxon>
        <taxon>Rhodoplanes</taxon>
    </lineage>
</organism>
<accession>A0ABW5AMM7</accession>